<organism evidence="2 3">
    <name type="scientific">Saccharopolyspora hordei</name>
    <dbReference type="NCBI Taxonomy" id="1838"/>
    <lineage>
        <taxon>Bacteria</taxon>
        <taxon>Bacillati</taxon>
        <taxon>Actinomycetota</taxon>
        <taxon>Actinomycetes</taxon>
        <taxon>Pseudonocardiales</taxon>
        <taxon>Pseudonocardiaceae</taxon>
        <taxon>Saccharopolyspora</taxon>
    </lineage>
</organism>
<reference evidence="2 3" key="1">
    <citation type="submission" date="2020-07" db="EMBL/GenBank/DDBJ databases">
        <title>Sequencing the genomes of 1000 actinobacteria strains.</title>
        <authorList>
            <person name="Klenk H.-P."/>
        </authorList>
    </citation>
    <scope>NUCLEOTIDE SEQUENCE [LARGE SCALE GENOMIC DNA]</scope>
    <source>
        <strain evidence="2 3">DSM 44065</strain>
    </source>
</reference>
<dbReference type="AlphaFoldDB" id="A0A853ANY2"/>
<comment type="caution">
    <text evidence="2">The sequence shown here is derived from an EMBL/GenBank/DDBJ whole genome shotgun (WGS) entry which is preliminary data.</text>
</comment>
<evidence type="ECO:0000313" key="2">
    <source>
        <dbReference type="EMBL" id="NYI84939.1"/>
    </source>
</evidence>
<name>A0A853ANY2_9PSEU</name>
<sequence length="74" mass="7980">MPFPSCASASLAHPIGQRGARGHHVSISVTTVRDRATAERNGTVSRKGLENRRAESREKDVGKCVTKSVPPTIR</sequence>
<evidence type="ECO:0000313" key="3">
    <source>
        <dbReference type="Proteomes" id="UP000587002"/>
    </source>
</evidence>
<keyword evidence="3" id="KW-1185">Reference proteome</keyword>
<feature type="compositionally biased region" description="Basic and acidic residues" evidence="1">
    <location>
        <begin position="47"/>
        <end position="62"/>
    </location>
</feature>
<feature type="region of interest" description="Disordered" evidence="1">
    <location>
        <begin position="1"/>
        <end position="74"/>
    </location>
</feature>
<gene>
    <name evidence="2" type="ORF">HNR68_003569</name>
</gene>
<protein>
    <submittedName>
        <fullName evidence="2">Uncharacterized protein</fullName>
    </submittedName>
</protein>
<dbReference type="Proteomes" id="UP000587002">
    <property type="component" value="Unassembled WGS sequence"/>
</dbReference>
<evidence type="ECO:0000256" key="1">
    <source>
        <dbReference type="SAM" id="MobiDB-lite"/>
    </source>
</evidence>
<proteinExistence type="predicted"/>
<dbReference type="EMBL" id="JACCFJ010000001">
    <property type="protein sequence ID" value="NYI84939.1"/>
    <property type="molecule type" value="Genomic_DNA"/>
</dbReference>
<accession>A0A853ANY2</accession>